<organism evidence="3 4">
    <name type="scientific">Paractinoplanes globisporus</name>
    <dbReference type="NCBI Taxonomy" id="113565"/>
    <lineage>
        <taxon>Bacteria</taxon>
        <taxon>Bacillati</taxon>
        <taxon>Actinomycetota</taxon>
        <taxon>Actinomycetes</taxon>
        <taxon>Micromonosporales</taxon>
        <taxon>Micromonosporaceae</taxon>
        <taxon>Paractinoplanes</taxon>
    </lineage>
</organism>
<dbReference type="InterPro" id="IPR001173">
    <property type="entry name" value="Glyco_trans_2-like"/>
</dbReference>
<evidence type="ECO:0000313" key="4">
    <source>
        <dbReference type="Proteomes" id="UP001602245"/>
    </source>
</evidence>
<dbReference type="EMBL" id="JBIAZU010000005">
    <property type="protein sequence ID" value="MFF5293433.1"/>
    <property type="molecule type" value="Genomic_DNA"/>
</dbReference>
<name>A0ABW6WK80_9ACTN</name>
<gene>
    <name evidence="3" type="ORF">ACFY35_28705</name>
</gene>
<sequence length="789" mass="84772">MPEPHPLAVAALQARSVAARAPLARAAASFVPGAAAEDPRTTGVSPRTTGVGPRAIGEDPWATGELARVIALQDLRPDDQAEALGILARLRRAGTIAPEHQGLHCQLAYAAGDRTLAAMLLAEYDGIADPIRTAVTLDLANPHAGGQGRWDFSALLPHPGCRVAEGTGPALDRLVTGAAQRIGHPTRITTIVTTWRPGQELLTAVRSLVAQTWTNHEILLVDDGSPVESDPILRAATGLDPRVRLIRMVANGGTYVARNAGLDAATGDFVTFQDADDWSHPLRLERQVAPLLADDAIFSTTSTGMRVTPDLVLTRPGFELTRSYNLSSLMIRRAAALNRVGHLDPVRKGADAEYVERARAVFGRAATKHLGGAPLALIRLSDDSLSSADYRPGWMHPARRSYLSAFQAWHTQVKAGVADARSPRAFAAPRRIRGETGPRAYDVVLAGDWTTTGGAGTAGIGQLRALRDRGLRAALLHLDVLANLRGGPMNLDPAVQDLINSGEIAQIELTDDVRARLVVARTARVLQHAPDLPSGIRAQRVVIESATVSRSAAAAGRRLFGRRPLWAPAGPDGRRLLTVALAEDPLADSAPADQLTALDLPGTVDPRQWRLDRRGPRADRPVVGRRCRGGRAEWLRLRDQLPDGGRVDVRLLDADGTAGRSFGRAGTPRDWLVYGPAEVSLRSFLNQVDFYLHLPRPEAPADPEPDLLAALAAGCVVLLPYRYAATFGDAAVYCEAAEVPETVRMLHEDKPSLRAQAARGPEFVRRHHGHELYAERAARLATQAHPARA</sequence>
<evidence type="ECO:0000259" key="2">
    <source>
        <dbReference type="Pfam" id="PF00535"/>
    </source>
</evidence>
<dbReference type="Gene3D" id="3.90.550.10">
    <property type="entry name" value="Spore Coat Polysaccharide Biosynthesis Protein SpsA, Chain A"/>
    <property type="match status" value="1"/>
</dbReference>
<dbReference type="PANTHER" id="PTHR43685:SF2">
    <property type="entry name" value="GLYCOSYLTRANSFERASE 2-LIKE DOMAIN-CONTAINING PROTEIN"/>
    <property type="match status" value="1"/>
</dbReference>
<dbReference type="PANTHER" id="PTHR43685">
    <property type="entry name" value="GLYCOSYLTRANSFERASE"/>
    <property type="match status" value="1"/>
</dbReference>
<evidence type="ECO:0000256" key="1">
    <source>
        <dbReference type="SAM" id="MobiDB-lite"/>
    </source>
</evidence>
<dbReference type="InterPro" id="IPR050834">
    <property type="entry name" value="Glycosyltransf_2"/>
</dbReference>
<dbReference type="RefSeq" id="WP_020517989.1">
    <property type="nucleotide sequence ID" value="NZ_JBIAZU010000005.1"/>
</dbReference>
<dbReference type="Proteomes" id="UP001602245">
    <property type="component" value="Unassembled WGS sequence"/>
</dbReference>
<proteinExistence type="predicted"/>
<keyword evidence="4" id="KW-1185">Reference proteome</keyword>
<dbReference type="InterPro" id="IPR029044">
    <property type="entry name" value="Nucleotide-diphossugar_trans"/>
</dbReference>
<reference evidence="3 4" key="1">
    <citation type="submission" date="2024-10" db="EMBL/GenBank/DDBJ databases">
        <title>The Natural Products Discovery Center: Release of the First 8490 Sequenced Strains for Exploring Actinobacteria Biosynthetic Diversity.</title>
        <authorList>
            <person name="Kalkreuter E."/>
            <person name="Kautsar S.A."/>
            <person name="Yang D."/>
            <person name="Bader C.D."/>
            <person name="Teijaro C.N."/>
            <person name="Fluegel L."/>
            <person name="Davis C.M."/>
            <person name="Simpson J.R."/>
            <person name="Lauterbach L."/>
            <person name="Steele A.D."/>
            <person name="Gui C."/>
            <person name="Meng S."/>
            <person name="Li G."/>
            <person name="Viehrig K."/>
            <person name="Ye F."/>
            <person name="Su P."/>
            <person name="Kiefer A.F."/>
            <person name="Nichols A."/>
            <person name="Cepeda A.J."/>
            <person name="Yan W."/>
            <person name="Fan B."/>
            <person name="Jiang Y."/>
            <person name="Adhikari A."/>
            <person name="Zheng C.-J."/>
            <person name="Schuster L."/>
            <person name="Cowan T.M."/>
            <person name="Smanski M.J."/>
            <person name="Chevrette M.G."/>
            <person name="De Carvalho L.P.S."/>
            <person name="Shen B."/>
        </authorList>
    </citation>
    <scope>NUCLEOTIDE SEQUENCE [LARGE SCALE GENOMIC DNA]</scope>
    <source>
        <strain evidence="3 4">NPDC000087</strain>
    </source>
</reference>
<dbReference type="SUPFAM" id="SSF53448">
    <property type="entry name" value="Nucleotide-diphospho-sugar transferases"/>
    <property type="match status" value="1"/>
</dbReference>
<feature type="domain" description="Glycosyltransferase 2-like" evidence="2">
    <location>
        <begin position="191"/>
        <end position="299"/>
    </location>
</feature>
<evidence type="ECO:0000313" key="3">
    <source>
        <dbReference type="EMBL" id="MFF5293433.1"/>
    </source>
</evidence>
<comment type="caution">
    <text evidence="3">The sequence shown here is derived from an EMBL/GenBank/DDBJ whole genome shotgun (WGS) entry which is preliminary data.</text>
</comment>
<protein>
    <submittedName>
        <fullName evidence="3">Glycosyltransferase family 2 protein</fullName>
    </submittedName>
</protein>
<dbReference type="Pfam" id="PF00535">
    <property type="entry name" value="Glycos_transf_2"/>
    <property type="match status" value="1"/>
</dbReference>
<feature type="region of interest" description="Disordered" evidence="1">
    <location>
        <begin position="31"/>
        <end position="58"/>
    </location>
</feature>
<accession>A0ABW6WK80</accession>
<dbReference type="CDD" id="cd00761">
    <property type="entry name" value="Glyco_tranf_GTA_type"/>
    <property type="match status" value="1"/>
</dbReference>